<evidence type="ECO:0000256" key="7">
    <source>
        <dbReference type="ARBA" id="ARBA00023242"/>
    </source>
</evidence>
<evidence type="ECO:0000256" key="4">
    <source>
        <dbReference type="ARBA" id="ARBA00022833"/>
    </source>
</evidence>
<dbReference type="PROSITE" id="PS00028">
    <property type="entry name" value="ZINC_FINGER_C2H2_1"/>
    <property type="match status" value="1"/>
</dbReference>
<protein>
    <recommendedName>
        <fullName evidence="9">C2H2-type domain-containing protein</fullName>
    </recommendedName>
</protein>
<evidence type="ECO:0000256" key="5">
    <source>
        <dbReference type="ARBA" id="ARBA00023015"/>
    </source>
</evidence>
<dbReference type="PROSITE" id="PS50157">
    <property type="entry name" value="ZINC_FINGER_C2H2_2"/>
    <property type="match status" value="1"/>
</dbReference>
<keyword evidence="4" id="KW-0862">Zinc</keyword>
<dbReference type="SUPFAM" id="SSF57667">
    <property type="entry name" value="beta-beta-alpha zinc fingers"/>
    <property type="match status" value="1"/>
</dbReference>
<dbReference type="Proteomes" id="UP000663760">
    <property type="component" value="Chromosome 12"/>
</dbReference>
<keyword evidence="2" id="KW-0479">Metal-binding</keyword>
<dbReference type="PANTHER" id="PTHR45801">
    <property type="entry name" value="OS07G0101800 PROTEIN"/>
    <property type="match status" value="1"/>
</dbReference>
<dbReference type="EMBL" id="LR746275">
    <property type="protein sequence ID" value="CAA7406356.1"/>
    <property type="molecule type" value="Genomic_DNA"/>
</dbReference>
<keyword evidence="11" id="KW-1185">Reference proteome</keyword>
<dbReference type="OrthoDB" id="1708403at2759"/>
<keyword evidence="7" id="KW-0539">Nucleus</keyword>
<evidence type="ECO:0000313" key="11">
    <source>
        <dbReference type="Proteomes" id="UP000663760"/>
    </source>
</evidence>
<evidence type="ECO:0000256" key="2">
    <source>
        <dbReference type="ARBA" id="ARBA00022723"/>
    </source>
</evidence>
<reference evidence="10" key="1">
    <citation type="submission" date="2020-02" db="EMBL/GenBank/DDBJ databases">
        <authorList>
            <person name="Scholz U."/>
            <person name="Mascher M."/>
            <person name="Fiebig A."/>
        </authorList>
    </citation>
    <scope>NUCLEOTIDE SEQUENCE</scope>
</reference>
<keyword evidence="3 8" id="KW-0863">Zinc-finger</keyword>
<dbReference type="InterPro" id="IPR052426">
    <property type="entry name" value="Plant_dev_regulator"/>
</dbReference>
<dbReference type="PANTHER" id="PTHR45801:SF107">
    <property type="entry name" value="TRANSCRIPTIONAL REGULATOR SUPERMAN-LIKE"/>
    <property type="match status" value="1"/>
</dbReference>
<sequence>MEQTNCWTLTRTNLGGMPHFPPIAAAVASWEEKAIADDPASHLGEYAWPPRSYSCSFCGREFRSAQALGGHMNVHRRDRARLKQSSAGHEEKGRLFFRQQQHHLQNSFSKSRCTPYAVVAPPRSPSLDNCGDHKMLSLSYSSRLVKEGHTGSPCSITSPHEKPSAVQKLRFEGKTMKLNEMDNGEKRNAENDAGVVGSGKRSRFEVSFPFIVGSSFPCDGSPHQSDVRRLSTSSSCEEVDLELRLGYQPEVK</sequence>
<evidence type="ECO:0000259" key="9">
    <source>
        <dbReference type="PROSITE" id="PS50157"/>
    </source>
</evidence>
<organism evidence="10 11">
    <name type="scientific">Spirodela intermedia</name>
    <name type="common">Intermediate duckweed</name>
    <dbReference type="NCBI Taxonomy" id="51605"/>
    <lineage>
        <taxon>Eukaryota</taxon>
        <taxon>Viridiplantae</taxon>
        <taxon>Streptophyta</taxon>
        <taxon>Embryophyta</taxon>
        <taxon>Tracheophyta</taxon>
        <taxon>Spermatophyta</taxon>
        <taxon>Magnoliopsida</taxon>
        <taxon>Liliopsida</taxon>
        <taxon>Araceae</taxon>
        <taxon>Lemnoideae</taxon>
        <taxon>Spirodela</taxon>
    </lineage>
</organism>
<evidence type="ECO:0000256" key="1">
    <source>
        <dbReference type="ARBA" id="ARBA00004123"/>
    </source>
</evidence>
<dbReference type="InterPro" id="IPR036236">
    <property type="entry name" value="Znf_C2H2_sf"/>
</dbReference>
<dbReference type="Pfam" id="PF13912">
    <property type="entry name" value="zf-C2H2_6"/>
    <property type="match status" value="1"/>
</dbReference>
<dbReference type="Gene3D" id="3.30.160.60">
    <property type="entry name" value="Classic Zinc Finger"/>
    <property type="match status" value="1"/>
</dbReference>
<dbReference type="InterPro" id="IPR013087">
    <property type="entry name" value="Znf_C2H2_type"/>
</dbReference>
<feature type="domain" description="C2H2-type" evidence="9">
    <location>
        <begin position="53"/>
        <end position="80"/>
    </location>
</feature>
<keyword evidence="5" id="KW-0805">Transcription regulation</keyword>
<dbReference type="GO" id="GO:0005634">
    <property type="term" value="C:nucleus"/>
    <property type="evidence" value="ECO:0007669"/>
    <property type="project" value="UniProtKB-SubCell"/>
</dbReference>
<accession>A0A7I8L9N9</accession>
<comment type="subcellular location">
    <subcellularLocation>
        <location evidence="1">Nucleus</location>
    </subcellularLocation>
</comment>
<keyword evidence="6" id="KW-0804">Transcription</keyword>
<gene>
    <name evidence="10" type="ORF">SI8410_12017034</name>
</gene>
<dbReference type="GO" id="GO:0008270">
    <property type="term" value="F:zinc ion binding"/>
    <property type="evidence" value="ECO:0007669"/>
    <property type="project" value="UniProtKB-KW"/>
</dbReference>
<evidence type="ECO:0000256" key="3">
    <source>
        <dbReference type="ARBA" id="ARBA00022771"/>
    </source>
</evidence>
<evidence type="ECO:0000256" key="6">
    <source>
        <dbReference type="ARBA" id="ARBA00023163"/>
    </source>
</evidence>
<evidence type="ECO:0000256" key="8">
    <source>
        <dbReference type="PROSITE-ProRule" id="PRU00042"/>
    </source>
</evidence>
<name>A0A7I8L9N9_SPIIN</name>
<proteinExistence type="predicted"/>
<evidence type="ECO:0000313" key="10">
    <source>
        <dbReference type="EMBL" id="CAA7406356.1"/>
    </source>
</evidence>
<dbReference type="AlphaFoldDB" id="A0A7I8L9N9"/>
<dbReference type="SMART" id="SM00355">
    <property type="entry name" value="ZnF_C2H2"/>
    <property type="match status" value="1"/>
</dbReference>